<keyword evidence="2" id="KW-0732">Signal</keyword>
<dbReference type="InterPro" id="IPR019410">
    <property type="entry name" value="Methyltransf_16"/>
</dbReference>
<evidence type="ECO:0000313" key="4">
    <source>
        <dbReference type="Proteomes" id="UP000030669"/>
    </source>
</evidence>
<keyword evidence="4" id="KW-1185">Reference proteome</keyword>
<dbReference type="RefSeq" id="XP_007865400.1">
    <property type="nucleotide sequence ID" value="XM_007867209.1"/>
</dbReference>
<dbReference type="InterPro" id="IPR029063">
    <property type="entry name" value="SAM-dependent_MTases_sf"/>
</dbReference>
<organism evidence="3 4">
    <name type="scientific">Gloeophyllum trabeum (strain ATCC 11539 / FP-39264 / Madison 617)</name>
    <name type="common">Brown rot fungus</name>
    <dbReference type="NCBI Taxonomy" id="670483"/>
    <lineage>
        <taxon>Eukaryota</taxon>
        <taxon>Fungi</taxon>
        <taxon>Dikarya</taxon>
        <taxon>Basidiomycota</taxon>
        <taxon>Agaricomycotina</taxon>
        <taxon>Agaricomycetes</taxon>
        <taxon>Gloeophyllales</taxon>
        <taxon>Gloeophyllaceae</taxon>
        <taxon>Gloeophyllum</taxon>
    </lineage>
</organism>
<feature type="region of interest" description="Disordered" evidence="1">
    <location>
        <begin position="55"/>
        <end position="76"/>
    </location>
</feature>
<gene>
    <name evidence="3" type="ORF">GLOTRDRAFT_105536</name>
</gene>
<reference evidence="3 4" key="1">
    <citation type="journal article" date="2012" name="Science">
        <title>The Paleozoic origin of enzymatic lignin decomposition reconstructed from 31 fungal genomes.</title>
        <authorList>
            <person name="Floudas D."/>
            <person name="Binder M."/>
            <person name="Riley R."/>
            <person name="Barry K."/>
            <person name="Blanchette R.A."/>
            <person name="Henrissat B."/>
            <person name="Martinez A.T."/>
            <person name="Otillar R."/>
            <person name="Spatafora J.W."/>
            <person name="Yadav J.S."/>
            <person name="Aerts A."/>
            <person name="Benoit I."/>
            <person name="Boyd A."/>
            <person name="Carlson A."/>
            <person name="Copeland A."/>
            <person name="Coutinho P.M."/>
            <person name="de Vries R.P."/>
            <person name="Ferreira P."/>
            <person name="Findley K."/>
            <person name="Foster B."/>
            <person name="Gaskell J."/>
            <person name="Glotzer D."/>
            <person name="Gorecki P."/>
            <person name="Heitman J."/>
            <person name="Hesse C."/>
            <person name="Hori C."/>
            <person name="Igarashi K."/>
            <person name="Jurgens J.A."/>
            <person name="Kallen N."/>
            <person name="Kersten P."/>
            <person name="Kohler A."/>
            <person name="Kuees U."/>
            <person name="Kumar T.K.A."/>
            <person name="Kuo A."/>
            <person name="LaButti K."/>
            <person name="Larrondo L.F."/>
            <person name="Lindquist E."/>
            <person name="Ling A."/>
            <person name="Lombard V."/>
            <person name="Lucas S."/>
            <person name="Lundell T."/>
            <person name="Martin R."/>
            <person name="McLaughlin D.J."/>
            <person name="Morgenstern I."/>
            <person name="Morin E."/>
            <person name="Murat C."/>
            <person name="Nagy L.G."/>
            <person name="Nolan M."/>
            <person name="Ohm R.A."/>
            <person name="Patyshakuliyeva A."/>
            <person name="Rokas A."/>
            <person name="Ruiz-Duenas F.J."/>
            <person name="Sabat G."/>
            <person name="Salamov A."/>
            <person name="Samejima M."/>
            <person name="Schmutz J."/>
            <person name="Slot J.C."/>
            <person name="St John F."/>
            <person name="Stenlid J."/>
            <person name="Sun H."/>
            <person name="Sun S."/>
            <person name="Syed K."/>
            <person name="Tsang A."/>
            <person name="Wiebenga A."/>
            <person name="Young D."/>
            <person name="Pisabarro A."/>
            <person name="Eastwood D.C."/>
            <person name="Martin F."/>
            <person name="Cullen D."/>
            <person name="Grigoriev I.V."/>
            <person name="Hibbett D.S."/>
        </authorList>
    </citation>
    <scope>NUCLEOTIDE SEQUENCE [LARGE SCALE GENOMIC DNA]</scope>
    <source>
        <strain evidence="3 4">ATCC 11539</strain>
    </source>
</reference>
<evidence type="ECO:0008006" key="5">
    <source>
        <dbReference type="Google" id="ProtNLM"/>
    </source>
</evidence>
<dbReference type="STRING" id="670483.S7QBI4"/>
<dbReference type="Gene3D" id="3.40.50.150">
    <property type="entry name" value="Vaccinia Virus protein VP39"/>
    <property type="match status" value="1"/>
</dbReference>
<protein>
    <recommendedName>
        <fullName evidence="5">S-adenosyl-L-methionine-dependent methyltransferase</fullName>
    </recommendedName>
</protein>
<proteinExistence type="predicted"/>
<dbReference type="Proteomes" id="UP000030669">
    <property type="component" value="Unassembled WGS sequence"/>
</dbReference>
<evidence type="ECO:0000256" key="1">
    <source>
        <dbReference type="SAM" id="MobiDB-lite"/>
    </source>
</evidence>
<dbReference type="GO" id="GO:0005829">
    <property type="term" value="C:cytosol"/>
    <property type="evidence" value="ECO:0007669"/>
    <property type="project" value="TreeGrafter"/>
</dbReference>
<dbReference type="eggNOG" id="KOG1018">
    <property type="taxonomic scope" value="Eukaryota"/>
</dbReference>
<dbReference type="GO" id="GO:0032991">
    <property type="term" value="C:protein-containing complex"/>
    <property type="evidence" value="ECO:0007669"/>
    <property type="project" value="TreeGrafter"/>
</dbReference>
<dbReference type="PANTHER" id="PTHR14614">
    <property type="entry name" value="HEPATOCELLULAR CARCINOMA-ASSOCIATED ANTIGEN"/>
    <property type="match status" value="1"/>
</dbReference>
<dbReference type="EMBL" id="KB469300">
    <property type="protein sequence ID" value="EPQ56723.1"/>
    <property type="molecule type" value="Genomic_DNA"/>
</dbReference>
<dbReference type="OrthoDB" id="2529286at2759"/>
<feature type="compositionally biased region" description="Polar residues" evidence="1">
    <location>
        <begin position="60"/>
        <end position="69"/>
    </location>
</feature>
<dbReference type="OMA" id="WHASVDF"/>
<evidence type="ECO:0000256" key="2">
    <source>
        <dbReference type="SAM" id="SignalP"/>
    </source>
</evidence>
<sequence length="304" mass="33526">MSGKKSGLLSRIGRFVFLLYTQLSACQTADGSSTFRGLGHVNSRRDTLTVTFELRPPTSEDPSVSAIKNSSRRRKKKSMQEITIQVDLLQDTTALRSRTGDTGSVLWRASIALAEVILQEQHYPAGEPFLDPTALANAHVLELGSGTGLLGVLLSPMVRRYTVTDISVLLPLIRKNIILSYPDWPKPSAKGGNITVEELDWVALQSMPFAARAKYVPYIDDGSPDLVLLVDCIYNPSLLLPLVETLDYISGHATTVVVVSELRAEDVVRSFLELWTTRPGWKLWRTGNSVLGMPYVVWLGTKQG</sequence>
<accession>S7QBI4</accession>
<dbReference type="AlphaFoldDB" id="S7QBI4"/>
<evidence type="ECO:0000313" key="3">
    <source>
        <dbReference type="EMBL" id="EPQ56723.1"/>
    </source>
</evidence>
<dbReference type="GeneID" id="19298714"/>
<feature type="signal peptide" evidence="2">
    <location>
        <begin position="1"/>
        <end position="31"/>
    </location>
</feature>
<dbReference type="HOGENOM" id="CLU_061628_0_0_1"/>
<name>S7QBI4_GLOTA</name>
<dbReference type="SUPFAM" id="SSF53335">
    <property type="entry name" value="S-adenosyl-L-methionine-dependent methyltransferases"/>
    <property type="match status" value="1"/>
</dbReference>
<dbReference type="Pfam" id="PF10294">
    <property type="entry name" value="Methyltransf_16"/>
    <property type="match status" value="1"/>
</dbReference>
<dbReference type="GO" id="GO:0008757">
    <property type="term" value="F:S-adenosylmethionine-dependent methyltransferase activity"/>
    <property type="evidence" value="ECO:0007669"/>
    <property type="project" value="UniProtKB-ARBA"/>
</dbReference>
<dbReference type="PANTHER" id="PTHR14614:SF109">
    <property type="entry name" value="RIBOSOMAL LYSINE N-METHYLTRANSFERASE 5"/>
    <property type="match status" value="1"/>
</dbReference>
<feature type="chain" id="PRO_5004543935" description="S-adenosyl-L-methionine-dependent methyltransferase" evidence="2">
    <location>
        <begin position="32"/>
        <end position="304"/>
    </location>
</feature>
<dbReference type="KEGG" id="gtr:GLOTRDRAFT_105536"/>